<dbReference type="STRING" id="573983.B0681_02265"/>
<reference evidence="2 3" key="1">
    <citation type="submission" date="2017-02" db="EMBL/GenBank/DDBJ databases">
        <title>Draft genome sequence of Moraxella porci CCUG 54912T type strain.</title>
        <authorList>
            <person name="Salva-Serra F."/>
            <person name="Engstrom-Jakobsson H."/>
            <person name="Thorell K."/>
            <person name="Jaen-Luchoro D."/>
            <person name="Gonzales-Siles L."/>
            <person name="Karlsson R."/>
            <person name="Yazdan S."/>
            <person name="Boulund F."/>
            <person name="Johnning A."/>
            <person name="Engstrand L."/>
            <person name="Kristiansson E."/>
            <person name="Moore E."/>
        </authorList>
    </citation>
    <scope>NUCLEOTIDE SEQUENCE [LARGE SCALE GENOMIC DNA]</scope>
    <source>
        <strain evidence="2 3">CCUG 54912</strain>
    </source>
</reference>
<feature type="domain" description="Putative endonuclease Z1" evidence="1">
    <location>
        <begin position="404"/>
        <end position="644"/>
    </location>
</feature>
<organism evidence="2 3">
    <name type="scientific">Moraxella porci DSM 25326</name>
    <dbReference type="NCBI Taxonomy" id="573983"/>
    <lineage>
        <taxon>Bacteria</taxon>
        <taxon>Pseudomonadati</taxon>
        <taxon>Pseudomonadota</taxon>
        <taxon>Gammaproteobacteria</taxon>
        <taxon>Moraxellales</taxon>
        <taxon>Moraxellaceae</taxon>
        <taxon>Moraxella</taxon>
    </lineage>
</organism>
<sequence>MNMLNDIQQSIANSVVTFFDGKSPTGEAIVEKTNQFVAVYGYEGSVDVIVRHIESVLSCSMSVGDVITDSTSEHNKNWPERILSEDKIYSNGYEQFLKHKGMAPIIVNTISKVNDEILGLLGDPLSSTSFQRRGLVVGDVQSGKTGNYLSLVTKAADAGYRFIIIIAGIHNNLRKQTQQRVDEGFIGRESLKAQIGGVKPIGVAKLNPQHPHPISFTTQEDDFNSRFANQMQANLGDLISRSPVVLVIKKNTNTLKSLYTWLTKYSKNRHDDKIDIPMLMIDDESDNASINTSQIGDDPTRTNSYLRKILHIFRQSCYVGYTATPFANIFIDPDAYNSETLEDLFPKDFIYSLSPPTNYFGPQKIFLKDGDGSEHISILDPYEVDRFFPKGHKKTLKVTDLPQSLKLAIQSFLITKAIRNLRGQSNDHCSMLINVSTFVNVQNQIKNHVDSYVDDIRKELIINGQLPDIEKSSEVIKQLHQCYNEYFLNDTKTDEELFHWKEVLVELIHMFGDSPKDYSFKTFVVNSKSQDALDYNDYKKIGKGLMAITIGGFSLSRGLTIEGLTTSYFYRSTKMYDTLLQMGRWFGYRPGYEDLCRIFMTEEAYFWYQHIANASQNLKDQVASMNQMSLTPKDFGLYVQSSEEGLMVTAKNKSRRGQKIELSLSFAGQLKELHQLTKDLGVQKANLDLFERLWDGLVKQNLRKPLETKQADVFQGVDTSIVVDFLEKFNPGFSDLNVLHFQKSIEYLDKIQSKYPKMDVTFITKNKTSDITTFADFNCIERKAYDKGEPFYRLNKARVGGQEDEKHGLDLDQLENGEEKNRAARYRRARQKPLLLLYLVKIKSIDGLNDTSTLECVPTIALSFPYGDNNTTVTTILANGPYINSLLDSGNEEDLVGEDYE</sequence>
<gene>
    <name evidence="2" type="ORF">B0681_02265</name>
</gene>
<evidence type="ECO:0000313" key="2">
    <source>
        <dbReference type="EMBL" id="OOS26710.1"/>
    </source>
</evidence>
<comment type="caution">
    <text evidence="2">The sequence shown here is derived from an EMBL/GenBank/DDBJ whole genome shotgun (WGS) entry which is preliminary data.</text>
</comment>
<dbReference type="InterPro" id="IPR018310">
    <property type="entry name" value="Put_endonuclease_Z1-dom"/>
</dbReference>
<accession>A0A1T0CWH4</accession>
<dbReference type="Proteomes" id="UP000190683">
    <property type="component" value="Unassembled WGS sequence"/>
</dbReference>
<dbReference type="EMBL" id="MUYV01000001">
    <property type="protein sequence ID" value="OOS26710.1"/>
    <property type="molecule type" value="Genomic_DNA"/>
</dbReference>
<protein>
    <recommendedName>
        <fullName evidence="1">Putative endonuclease Z1 domain-containing protein</fullName>
    </recommendedName>
</protein>
<proteinExistence type="predicted"/>
<evidence type="ECO:0000313" key="3">
    <source>
        <dbReference type="Proteomes" id="UP000190683"/>
    </source>
</evidence>
<keyword evidence="3" id="KW-1185">Reference proteome</keyword>
<dbReference type="Pfam" id="PF10593">
    <property type="entry name" value="Z1"/>
    <property type="match status" value="1"/>
</dbReference>
<evidence type="ECO:0000259" key="1">
    <source>
        <dbReference type="Pfam" id="PF10593"/>
    </source>
</evidence>
<name>A0A1T0CWH4_9GAMM</name>
<dbReference type="AlphaFoldDB" id="A0A1T0CWH4"/>